<dbReference type="AlphaFoldDB" id="A0A8B8JAC9"/>
<dbReference type="RefSeq" id="XP_026664291.1">
    <property type="nucleotide sequence ID" value="XM_026808490.2"/>
</dbReference>
<organism evidence="2 3">
    <name type="scientific">Phoenix dactylifera</name>
    <name type="common">Date palm</name>
    <dbReference type="NCBI Taxonomy" id="42345"/>
    <lineage>
        <taxon>Eukaryota</taxon>
        <taxon>Viridiplantae</taxon>
        <taxon>Streptophyta</taxon>
        <taxon>Embryophyta</taxon>
        <taxon>Tracheophyta</taxon>
        <taxon>Spermatophyta</taxon>
        <taxon>Magnoliopsida</taxon>
        <taxon>Liliopsida</taxon>
        <taxon>Arecaceae</taxon>
        <taxon>Coryphoideae</taxon>
        <taxon>Phoeniceae</taxon>
        <taxon>Phoenix</taxon>
    </lineage>
</organism>
<evidence type="ECO:0000313" key="2">
    <source>
        <dbReference type="Proteomes" id="UP000228380"/>
    </source>
</evidence>
<keyword evidence="2" id="KW-1185">Reference proteome</keyword>
<proteinExistence type="predicted"/>
<accession>A0A8B8JAC9</accession>
<reference evidence="2" key="1">
    <citation type="journal article" date="2019" name="Nat. Commun.">
        <title>Genome-wide association mapping of date palm fruit traits.</title>
        <authorList>
            <person name="Hazzouri K.M."/>
            <person name="Gros-Balthazard M."/>
            <person name="Flowers J.M."/>
            <person name="Copetti D."/>
            <person name="Lemansour A."/>
            <person name="Lebrun M."/>
            <person name="Masmoudi K."/>
            <person name="Ferrand S."/>
            <person name="Dhar M.I."/>
            <person name="Fresquez Z.A."/>
            <person name="Rosas U."/>
            <person name="Zhang J."/>
            <person name="Talag J."/>
            <person name="Lee S."/>
            <person name="Kudrna D."/>
            <person name="Powell R.F."/>
            <person name="Leitch I.J."/>
            <person name="Krueger R.R."/>
            <person name="Wing R.A."/>
            <person name="Amiri K.M.A."/>
            <person name="Purugganan M.D."/>
        </authorList>
    </citation>
    <scope>NUCLEOTIDE SEQUENCE [LARGE SCALE GENOMIC DNA]</scope>
    <source>
        <strain evidence="2">cv. Khalas</strain>
    </source>
</reference>
<gene>
    <name evidence="3" type="primary">LOC103717223</name>
</gene>
<reference evidence="3" key="2">
    <citation type="submission" date="2025-08" db="UniProtKB">
        <authorList>
            <consortium name="RefSeq"/>
        </authorList>
    </citation>
    <scope>IDENTIFICATION</scope>
    <source>
        <tissue evidence="3">Young leaves</tissue>
    </source>
</reference>
<dbReference type="GeneID" id="103717223"/>
<evidence type="ECO:0000313" key="3">
    <source>
        <dbReference type="RefSeq" id="XP_026664291.1"/>
    </source>
</evidence>
<dbReference type="Proteomes" id="UP000228380">
    <property type="component" value="Chromosome 8"/>
</dbReference>
<feature type="region of interest" description="Disordered" evidence="1">
    <location>
        <begin position="1"/>
        <end position="21"/>
    </location>
</feature>
<sequence>MGAEEEQQRENGEGGVGERPKPISEAQFLAWKRQKLTGVCITFMLKLITSKTLKAESEHPKVTSGMGWTLLFLVKISVQLYNHFCKCRSCLAILQPEMWSLAWSILISVQMQFH</sequence>
<name>A0A8B8JAC9_PHODC</name>
<evidence type="ECO:0000256" key="1">
    <source>
        <dbReference type="SAM" id="MobiDB-lite"/>
    </source>
</evidence>
<protein>
    <submittedName>
        <fullName evidence="3">Uncharacterized protein LOC103717223 isoform X1</fullName>
    </submittedName>
</protein>